<evidence type="ECO:0000256" key="11">
    <source>
        <dbReference type="SAM" id="Phobius"/>
    </source>
</evidence>
<reference evidence="12" key="1">
    <citation type="submission" date="2023-11" db="EMBL/GenBank/DDBJ databases">
        <authorList>
            <person name="Yuan B."/>
            <person name="He G."/>
            <person name="Dong W."/>
        </authorList>
    </citation>
    <scope>NUCLEOTIDE SEQUENCE</scope>
</reference>
<name>A0AAU6QEF6_9ACAR</name>
<proteinExistence type="inferred from homology"/>
<dbReference type="Gene3D" id="1.10.287.3510">
    <property type="match status" value="1"/>
</dbReference>
<dbReference type="AlphaFoldDB" id="A0AAU6QEF6"/>
<keyword evidence="6 11" id="KW-1133">Transmembrane helix</keyword>
<evidence type="ECO:0000256" key="4">
    <source>
        <dbReference type="ARBA" id="ARBA00022692"/>
    </source>
</evidence>
<protein>
    <recommendedName>
        <fullName evidence="3">NADH-ubiquinone oxidoreductase chain 4L</fullName>
    </recommendedName>
    <alternativeName>
        <fullName evidence="9">NADH dehydrogenase subunit 4L</fullName>
    </alternativeName>
</protein>
<organism evidence="12">
    <name type="scientific">Laelaps sp</name>
    <dbReference type="NCBI Taxonomy" id="3081785"/>
    <lineage>
        <taxon>Eukaryota</taxon>
        <taxon>Metazoa</taxon>
        <taxon>Ecdysozoa</taxon>
        <taxon>Arthropoda</taxon>
        <taxon>Chelicerata</taxon>
        <taxon>Arachnida</taxon>
        <taxon>Acari</taxon>
        <taxon>Parasitiformes</taxon>
        <taxon>Mesostigmata</taxon>
        <taxon>Gamasina</taxon>
        <taxon>Dermanyssoidea</taxon>
        <taxon>Laelapidae</taxon>
        <taxon>Laelaps</taxon>
    </lineage>
</organism>
<comment type="catalytic activity">
    <reaction evidence="10">
        <text>a ubiquinone + NADH + 5 H(+)(in) = a ubiquinol + NAD(+) + 4 H(+)(out)</text>
        <dbReference type="Rhea" id="RHEA:29091"/>
        <dbReference type="Rhea" id="RHEA-COMP:9565"/>
        <dbReference type="Rhea" id="RHEA-COMP:9566"/>
        <dbReference type="ChEBI" id="CHEBI:15378"/>
        <dbReference type="ChEBI" id="CHEBI:16389"/>
        <dbReference type="ChEBI" id="CHEBI:17976"/>
        <dbReference type="ChEBI" id="CHEBI:57540"/>
        <dbReference type="ChEBI" id="CHEBI:57945"/>
        <dbReference type="EC" id="7.1.1.2"/>
    </reaction>
</comment>
<evidence type="ECO:0000256" key="5">
    <source>
        <dbReference type="ARBA" id="ARBA00022967"/>
    </source>
</evidence>
<dbReference type="InterPro" id="IPR039428">
    <property type="entry name" value="NUOK/Mnh_C1-like"/>
</dbReference>
<feature type="transmembrane region" description="Helical" evidence="11">
    <location>
        <begin position="6"/>
        <end position="24"/>
    </location>
</feature>
<comment type="subcellular location">
    <subcellularLocation>
        <location evidence="1">Membrane</location>
        <topology evidence="1">Multi-pass membrane protein</topology>
    </subcellularLocation>
</comment>
<dbReference type="GO" id="GO:0016020">
    <property type="term" value="C:membrane"/>
    <property type="evidence" value="ECO:0007669"/>
    <property type="project" value="UniProtKB-SubCell"/>
</dbReference>
<evidence type="ECO:0000256" key="9">
    <source>
        <dbReference type="ARBA" id="ARBA00031586"/>
    </source>
</evidence>
<evidence type="ECO:0000256" key="8">
    <source>
        <dbReference type="ARBA" id="ARBA00023136"/>
    </source>
</evidence>
<evidence type="ECO:0000256" key="6">
    <source>
        <dbReference type="ARBA" id="ARBA00022989"/>
    </source>
</evidence>
<gene>
    <name evidence="12" type="primary">nad4L</name>
</gene>
<evidence type="ECO:0000256" key="1">
    <source>
        <dbReference type="ARBA" id="ARBA00004141"/>
    </source>
</evidence>
<geneLocation type="mitochondrion" evidence="12"/>
<keyword evidence="4 11" id="KW-0812">Transmembrane</keyword>
<sequence>MNYFMIMNLFMFLFFTGFLSFIWNQKHILSLLLSMEIMVISLFLIMINLFLFKSLFEFTMFYLILVICESCLGLSILILLINFYGSDLINSLNFLNN</sequence>
<dbReference type="EMBL" id="OR795501">
    <property type="protein sequence ID" value="WYM52890.1"/>
    <property type="molecule type" value="Genomic_DNA"/>
</dbReference>
<feature type="transmembrane region" description="Helical" evidence="11">
    <location>
        <begin position="58"/>
        <end position="84"/>
    </location>
</feature>
<evidence type="ECO:0000256" key="2">
    <source>
        <dbReference type="ARBA" id="ARBA00010519"/>
    </source>
</evidence>
<keyword evidence="7" id="KW-0520">NAD</keyword>
<evidence type="ECO:0000313" key="12">
    <source>
        <dbReference type="EMBL" id="WYM52890.1"/>
    </source>
</evidence>
<keyword evidence="5" id="KW-1278">Translocase</keyword>
<comment type="similarity">
    <text evidence="2">Belongs to the complex I subunit 4L family.</text>
</comment>
<evidence type="ECO:0000256" key="10">
    <source>
        <dbReference type="ARBA" id="ARBA00049551"/>
    </source>
</evidence>
<keyword evidence="12" id="KW-0496">Mitochondrion</keyword>
<evidence type="ECO:0000256" key="7">
    <source>
        <dbReference type="ARBA" id="ARBA00023027"/>
    </source>
</evidence>
<feature type="transmembrane region" description="Helical" evidence="11">
    <location>
        <begin position="31"/>
        <end position="52"/>
    </location>
</feature>
<keyword evidence="8 11" id="KW-0472">Membrane</keyword>
<dbReference type="GO" id="GO:0008137">
    <property type="term" value="F:NADH dehydrogenase (ubiquinone) activity"/>
    <property type="evidence" value="ECO:0007669"/>
    <property type="project" value="UniProtKB-EC"/>
</dbReference>
<accession>A0AAU6QEF6</accession>
<dbReference type="Pfam" id="PF00420">
    <property type="entry name" value="Oxidored_q2"/>
    <property type="match status" value="1"/>
</dbReference>
<evidence type="ECO:0000256" key="3">
    <source>
        <dbReference type="ARBA" id="ARBA00016612"/>
    </source>
</evidence>